<dbReference type="RefSeq" id="WP_210420280.1">
    <property type="nucleotide sequence ID" value="NZ_CP042997.1"/>
</dbReference>
<sequence>MSMDRPCPKCGSTEILGDVPVVSSVDRISSTPVVALAYRRPEARIFKEPVAHRLTARVCAACGLAELYVEDPKGLALAVKEAAAAAGADRPGDEDLR</sequence>
<dbReference type="EMBL" id="CP042997">
    <property type="protein sequence ID" value="QEH38401.1"/>
    <property type="molecule type" value="Genomic_DNA"/>
</dbReference>
<evidence type="ECO:0000313" key="1">
    <source>
        <dbReference type="EMBL" id="QEH38401.1"/>
    </source>
</evidence>
<gene>
    <name evidence="1" type="ORF">OJF2_70020</name>
</gene>
<dbReference type="KEGG" id="agv:OJF2_70020"/>
<name>A0A5B9WEM4_9BACT</name>
<dbReference type="AlphaFoldDB" id="A0A5B9WEM4"/>
<organism evidence="1 2">
    <name type="scientific">Aquisphaera giovannonii</name>
    <dbReference type="NCBI Taxonomy" id="406548"/>
    <lineage>
        <taxon>Bacteria</taxon>
        <taxon>Pseudomonadati</taxon>
        <taxon>Planctomycetota</taxon>
        <taxon>Planctomycetia</taxon>
        <taxon>Isosphaerales</taxon>
        <taxon>Isosphaeraceae</taxon>
        <taxon>Aquisphaera</taxon>
    </lineage>
</organism>
<reference evidence="1 2" key="1">
    <citation type="submission" date="2019-08" db="EMBL/GenBank/DDBJ databases">
        <title>Deep-cultivation of Planctomycetes and their phenomic and genomic characterization uncovers novel biology.</title>
        <authorList>
            <person name="Wiegand S."/>
            <person name="Jogler M."/>
            <person name="Boedeker C."/>
            <person name="Pinto D."/>
            <person name="Vollmers J."/>
            <person name="Rivas-Marin E."/>
            <person name="Kohn T."/>
            <person name="Peeters S.H."/>
            <person name="Heuer A."/>
            <person name="Rast P."/>
            <person name="Oberbeckmann S."/>
            <person name="Bunk B."/>
            <person name="Jeske O."/>
            <person name="Meyerdierks A."/>
            <person name="Storesund J.E."/>
            <person name="Kallscheuer N."/>
            <person name="Luecker S."/>
            <person name="Lage O.M."/>
            <person name="Pohl T."/>
            <person name="Merkel B.J."/>
            <person name="Hornburger P."/>
            <person name="Mueller R.-W."/>
            <person name="Bruemmer F."/>
            <person name="Labrenz M."/>
            <person name="Spormann A.M."/>
            <person name="Op den Camp H."/>
            <person name="Overmann J."/>
            <person name="Amann R."/>
            <person name="Jetten M.S.M."/>
            <person name="Mascher T."/>
            <person name="Medema M.H."/>
            <person name="Devos D.P."/>
            <person name="Kaster A.-K."/>
            <person name="Ovreas L."/>
            <person name="Rohde M."/>
            <person name="Galperin M.Y."/>
            <person name="Jogler C."/>
        </authorList>
    </citation>
    <scope>NUCLEOTIDE SEQUENCE [LARGE SCALE GENOMIC DNA]</scope>
    <source>
        <strain evidence="1 2">OJF2</strain>
    </source>
</reference>
<keyword evidence="2" id="KW-1185">Reference proteome</keyword>
<protein>
    <submittedName>
        <fullName evidence="1">Uncharacterized protein</fullName>
    </submittedName>
</protein>
<proteinExistence type="predicted"/>
<evidence type="ECO:0000313" key="2">
    <source>
        <dbReference type="Proteomes" id="UP000324233"/>
    </source>
</evidence>
<dbReference type="Proteomes" id="UP000324233">
    <property type="component" value="Chromosome"/>
</dbReference>
<accession>A0A5B9WEM4</accession>